<gene>
    <name evidence="10" type="ORF">IAC44_01235</name>
</gene>
<feature type="transmembrane region" description="Helical" evidence="9">
    <location>
        <begin position="20"/>
        <end position="40"/>
    </location>
</feature>
<dbReference type="PANTHER" id="PTHR43337:SF1">
    <property type="entry name" value="XANTHINE_URACIL PERMEASE C887.17-RELATED"/>
    <property type="match status" value="1"/>
</dbReference>
<sequence length="430" mass="45834">MLKKIFGFDPSVTTLRTEILAGITTFLTMSYILAVNPSMFSLLEGMPAGAVFTATALASITGTLVMSLWAKLPFGLAPGMGLNAFFVFTVCMGMGYSWQFALTAVFLEGIIFVILTLTNLREAIVNAIPASLKNAIGAGIGLFIAFIGLQNAGVISHDDATLVSLGEITSGAPLLAMIGLAITSVLVVKKVRGALLIGILLTTVIGIPMGITHYNGLMSAPHSIAPIFCRFEWSEVFSLDMMVVVFTFLFIDMFDTIGSVVGVCTKVGMFDSQGRIPRVKQVFMSDALATVAGACFGTSTTTTYVESAAGVAQGGRSGLTSFVVACCFFVALFFCPLFLAIPSAATAPVLVIVGLFMLSPIRNIPLEDYAESIPAFICMVMMPLAYSISEGILLGMISYVVINVLCGNFKRLTPTMYVLAVLFMLRYIFF</sequence>
<dbReference type="GO" id="GO:0005886">
    <property type="term" value="C:plasma membrane"/>
    <property type="evidence" value="ECO:0007669"/>
    <property type="project" value="UniProtKB-SubCell"/>
</dbReference>
<dbReference type="PANTHER" id="PTHR43337">
    <property type="entry name" value="XANTHINE/URACIL PERMEASE C887.17-RELATED"/>
    <property type="match status" value="1"/>
</dbReference>
<feature type="transmembrane region" description="Helical" evidence="9">
    <location>
        <begin position="46"/>
        <end position="69"/>
    </location>
</feature>
<dbReference type="AlphaFoldDB" id="A0A9D1KT00"/>
<keyword evidence="3 8" id="KW-0813">Transport</keyword>
<proteinExistence type="inferred from homology"/>
<comment type="subcellular location">
    <subcellularLocation>
        <location evidence="1 8">Cell membrane</location>
        <topology evidence="1 8">Multi-pass membrane protein</topology>
    </subcellularLocation>
</comment>
<evidence type="ECO:0000313" key="11">
    <source>
        <dbReference type="Proteomes" id="UP000824161"/>
    </source>
</evidence>
<keyword evidence="7 8" id="KW-0472">Membrane</keyword>
<comment type="similarity">
    <text evidence="2 8">Belongs to the nucleobase:cation symporter-2 (NCS2) (TC 2.A.40) family. Azg-like subfamily.</text>
</comment>
<feature type="transmembrane region" description="Helical" evidence="9">
    <location>
        <begin position="319"/>
        <end position="339"/>
    </location>
</feature>
<evidence type="ECO:0000256" key="3">
    <source>
        <dbReference type="ARBA" id="ARBA00022448"/>
    </source>
</evidence>
<evidence type="ECO:0000256" key="1">
    <source>
        <dbReference type="ARBA" id="ARBA00004651"/>
    </source>
</evidence>
<dbReference type="EMBL" id="DVLY01000028">
    <property type="protein sequence ID" value="HIT97442.1"/>
    <property type="molecule type" value="Genomic_DNA"/>
</dbReference>
<keyword evidence="4 8" id="KW-1003">Cell membrane</keyword>
<feature type="transmembrane region" description="Helical" evidence="9">
    <location>
        <begin position="170"/>
        <end position="188"/>
    </location>
</feature>
<reference evidence="10" key="1">
    <citation type="submission" date="2020-10" db="EMBL/GenBank/DDBJ databases">
        <authorList>
            <person name="Gilroy R."/>
        </authorList>
    </citation>
    <scope>NUCLEOTIDE SEQUENCE</scope>
    <source>
        <strain evidence="10">1383</strain>
    </source>
</reference>
<feature type="transmembrane region" description="Helical" evidence="9">
    <location>
        <begin position="101"/>
        <end position="120"/>
    </location>
</feature>
<accession>A0A9D1KT00</accession>
<feature type="transmembrane region" description="Helical" evidence="9">
    <location>
        <begin position="132"/>
        <end position="150"/>
    </location>
</feature>
<feature type="transmembrane region" description="Helical" evidence="9">
    <location>
        <begin position="76"/>
        <end position="95"/>
    </location>
</feature>
<protein>
    <submittedName>
        <fullName evidence="10">NCS2 family permease</fullName>
    </submittedName>
</protein>
<dbReference type="InterPro" id="IPR026033">
    <property type="entry name" value="Azg-like_bact_archaea"/>
</dbReference>
<evidence type="ECO:0000256" key="8">
    <source>
        <dbReference type="PIRNR" id="PIRNR005353"/>
    </source>
</evidence>
<reference evidence="10" key="2">
    <citation type="journal article" date="2021" name="PeerJ">
        <title>Extensive microbial diversity within the chicken gut microbiome revealed by metagenomics and culture.</title>
        <authorList>
            <person name="Gilroy R."/>
            <person name="Ravi A."/>
            <person name="Getino M."/>
            <person name="Pursley I."/>
            <person name="Horton D.L."/>
            <person name="Alikhan N.F."/>
            <person name="Baker D."/>
            <person name="Gharbi K."/>
            <person name="Hall N."/>
            <person name="Watson M."/>
            <person name="Adriaenssens E.M."/>
            <person name="Foster-Nyarko E."/>
            <person name="Jarju S."/>
            <person name="Secka A."/>
            <person name="Antonio M."/>
            <person name="Oren A."/>
            <person name="Chaudhuri R.R."/>
            <person name="La Ragione R."/>
            <person name="Hildebrand F."/>
            <person name="Pallen M.J."/>
        </authorList>
    </citation>
    <scope>NUCLEOTIDE SEQUENCE</scope>
    <source>
        <strain evidence="10">1383</strain>
    </source>
</reference>
<feature type="transmembrane region" description="Helical" evidence="9">
    <location>
        <begin position="412"/>
        <end position="429"/>
    </location>
</feature>
<feature type="transmembrane region" description="Helical" evidence="9">
    <location>
        <begin position="345"/>
        <end position="361"/>
    </location>
</feature>
<evidence type="ECO:0000256" key="7">
    <source>
        <dbReference type="ARBA" id="ARBA00023136"/>
    </source>
</evidence>
<evidence type="ECO:0000256" key="2">
    <source>
        <dbReference type="ARBA" id="ARBA00005697"/>
    </source>
</evidence>
<feature type="transmembrane region" description="Helical" evidence="9">
    <location>
        <begin position="241"/>
        <end position="265"/>
    </location>
</feature>
<dbReference type="Proteomes" id="UP000824161">
    <property type="component" value="Unassembled WGS sequence"/>
</dbReference>
<feature type="transmembrane region" description="Helical" evidence="9">
    <location>
        <begin position="195"/>
        <end position="214"/>
    </location>
</feature>
<evidence type="ECO:0000256" key="5">
    <source>
        <dbReference type="ARBA" id="ARBA00022692"/>
    </source>
</evidence>
<dbReference type="InterPro" id="IPR045018">
    <property type="entry name" value="Azg-like"/>
</dbReference>
<keyword evidence="5 8" id="KW-0812">Transmembrane</keyword>
<evidence type="ECO:0000313" key="10">
    <source>
        <dbReference type="EMBL" id="HIT97442.1"/>
    </source>
</evidence>
<keyword evidence="6 8" id="KW-1133">Transmembrane helix</keyword>
<dbReference type="PIRSF" id="PIRSF005353">
    <property type="entry name" value="PbuG"/>
    <property type="match status" value="1"/>
</dbReference>
<evidence type="ECO:0000256" key="6">
    <source>
        <dbReference type="ARBA" id="ARBA00022989"/>
    </source>
</evidence>
<comment type="caution">
    <text evidence="10">The sequence shown here is derived from an EMBL/GenBank/DDBJ whole genome shotgun (WGS) entry which is preliminary data.</text>
</comment>
<name>A0A9D1KT00_9FLAO</name>
<evidence type="ECO:0000256" key="4">
    <source>
        <dbReference type="ARBA" id="ARBA00022475"/>
    </source>
</evidence>
<feature type="transmembrane region" description="Helical" evidence="9">
    <location>
        <begin position="373"/>
        <end position="400"/>
    </location>
</feature>
<dbReference type="GO" id="GO:0005345">
    <property type="term" value="F:purine nucleobase transmembrane transporter activity"/>
    <property type="evidence" value="ECO:0007669"/>
    <property type="project" value="TreeGrafter"/>
</dbReference>
<evidence type="ECO:0000256" key="9">
    <source>
        <dbReference type="SAM" id="Phobius"/>
    </source>
</evidence>
<organism evidence="10 11">
    <name type="scientific">Candidatus Merdimorpha stercoravium</name>
    <dbReference type="NCBI Taxonomy" id="2840863"/>
    <lineage>
        <taxon>Bacteria</taxon>
        <taxon>Pseudomonadati</taxon>
        <taxon>Bacteroidota</taxon>
        <taxon>Flavobacteriia</taxon>
        <taxon>Flavobacteriales</taxon>
        <taxon>Candidatus Merdimorpha</taxon>
    </lineage>
</organism>
<dbReference type="InterPro" id="IPR006043">
    <property type="entry name" value="NCS2"/>
</dbReference>
<dbReference type="Pfam" id="PF00860">
    <property type="entry name" value="Xan_ur_permease"/>
    <property type="match status" value="1"/>
</dbReference>